<reference evidence="1" key="1">
    <citation type="journal article" date="2019" name="Science">
        <title>Mutation of a bHLH transcription factor allowed almond domestication.</title>
        <authorList>
            <person name="Sanchez-Perez R."/>
            <person name="Pavan S."/>
            <person name="Mazzeo R."/>
            <person name="Moldovan C."/>
            <person name="Aiese Cigliano R."/>
            <person name="Del Cueto J."/>
            <person name="Ricciardi F."/>
            <person name="Lotti C."/>
            <person name="Ricciardi L."/>
            <person name="Dicenta F."/>
            <person name="Lopez-Marques R.L."/>
            <person name="Lindberg Moller B."/>
        </authorList>
    </citation>
    <scope>NUCLEOTIDE SEQUENCE</scope>
</reference>
<dbReference type="AlphaFoldDB" id="A0A5H2XJX2"/>
<sequence>MPKSTSTRPSCSTVLVKGITLGMTTCWSSADGGRATSVTAHLFPSPIAMQAIGAWTGHG</sequence>
<protein>
    <submittedName>
        <fullName evidence="1">Uncharacterized protein</fullName>
    </submittedName>
</protein>
<accession>A0A5H2XJX2</accession>
<dbReference type="EMBL" id="AP020780">
    <property type="protein sequence ID" value="BBN68473.1"/>
    <property type="molecule type" value="Genomic_DNA"/>
</dbReference>
<proteinExistence type="predicted"/>
<name>A0A5H2XJX2_PRUDU</name>
<organism evidence="1">
    <name type="scientific">Prunus dulcis</name>
    <name type="common">Almond</name>
    <name type="synonym">Amygdalus dulcis</name>
    <dbReference type="NCBI Taxonomy" id="3755"/>
    <lineage>
        <taxon>Eukaryota</taxon>
        <taxon>Viridiplantae</taxon>
        <taxon>Streptophyta</taxon>
        <taxon>Embryophyta</taxon>
        <taxon>Tracheophyta</taxon>
        <taxon>Spermatophyta</taxon>
        <taxon>Magnoliopsida</taxon>
        <taxon>eudicotyledons</taxon>
        <taxon>Gunneridae</taxon>
        <taxon>Pentapetalae</taxon>
        <taxon>rosids</taxon>
        <taxon>fabids</taxon>
        <taxon>Rosales</taxon>
        <taxon>Rosaceae</taxon>
        <taxon>Amygdaloideae</taxon>
        <taxon>Amygdaleae</taxon>
        <taxon>Prunus</taxon>
    </lineage>
</organism>
<gene>
    <name evidence="1" type="ORF">Prudu_443S000100</name>
</gene>
<evidence type="ECO:0000313" key="1">
    <source>
        <dbReference type="EMBL" id="BBN68473.1"/>
    </source>
</evidence>